<sequence length="66" mass="7180">MDLPDDLLESVLLGLDSAVSLIRAASTCKLWGRMVADAGFLCRFRGLHKPTVAGDYYNSITGETFT</sequence>
<evidence type="ECO:0000313" key="2">
    <source>
        <dbReference type="EMBL" id="KAF0913472.1"/>
    </source>
</evidence>
<organism evidence="2 3">
    <name type="scientific">Oryza meyeriana var. granulata</name>
    <dbReference type="NCBI Taxonomy" id="110450"/>
    <lineage>
        <taxon>Eukaryota</taxon>
        <taxon>Viridiplantae</taxon>
        <taxon>Streptophyta</taxon>
        <taxon>Embryophyta</taxon>
        <taxon>Tracheophyta</taxon>
        <taxon>Spermatophyta</taxon>
        <taxon>Magnoliopsida</taxon>
        <taxon>Liliopsida</taxon>
        <taxon>Poales</taxon>
        <taxon>Poaceae</taxon>
        <taxon>BOP clade</taxon>
        <taxon>Oryzoideae</taxon>
        <taxon>Oryzeae</taxon>
        <taxon>Oryzinae</taxon>
        <taxon>Oryza</taxon>
        <taxon>Oryza meyeriana</taxon>
    </lineage>
</organism>
<dbReference type="OrthoDB" id="696546at2759"/>
<evidence type="ECO:0000313" key="3">
    <source>
        <dbReference type="Proteomes" id="UP000479710"/>
    </source>
</evidence>
<protein>
    <recommendedName>
        <fullName evidence="1">F-box domain-containing protein</fullName>
    </recommendedName>
</protein>
<dbReference type="PANTHER" id="PTHR33207">
    <property type="entry name" value="F-BOX DOMAIN CONTAINING PROTEIN-RELATED"/>
    <property type="match status" value="1"/>
</dbReference>
<dbReference type="Gene3D" id="1.20.1280.50">
    <property type="match status" value="1"/>
</dbReference>
<dbReference type="Pfam" id="PF12937">
    <property type="entry name" value="F-box-like"/>
    <property type="match status" value="1"/>
</dbReference>
<dbReference type="Proteomes" id="UP000479710">
    <property type="component" value="Unassembled WGS sequence"/>
</dbReference>
<dbReference type="InterPro" id="IPR036047">
    <property type="entry name" value="F-box-like_dom_sf"/>
</dbReference>
<proteinExistence type="predicted"/>
<accession>A0A6G1DMN8</accession>
<dbReference type="AlphaFoldDB" id="A0A6G1DMN8"/>
<gene>
    <name evidence="2" type="ORF">E2562_022364</name>
</gene>
<dbReference type="EMBL" id="SPHZ02000006">
    <property type="protein sequence ID" value="KAF0913472.1"/>
    <property type="molecule type" value="Genomic_DNA"/>
</dbReference>
<comment type="caution">
    <text evidence="2">The sequence shown here is derived from an EMBL/GenBank/DDBJ whole genome shotgun (WGS) entry which is preliminary data.</text>
</comment>
<keyword evidence="3" id="KW-1185">Reference proteome</keyword>
<dbReference type="SUPFAM" id="SSF81383">
    <property type="entry name" value="F-box domain"/>
    <property type="match status" value="1"/>
</dbReference>
<feature type="domain" description="F-box" evidence="1">
    <location>
        <begin position="2"/>
        <end position="38"/>
    </location>
</feature>
<name>A0A6G1DMN8_9ORYZ</name>
<dbReference type="InterPro" id="IPR001810">
    <property type="entry name" value="F-box_dom"/>
</dbReference>
<evidence type="ECO:0000259" key="1">
    <source>
        <dbReference type="Pfam" id="PF12937"/>
    </source>
</evidence>
<reference evidence="2 3" key="1">
    <citation type="submission" date="2019-11" db="EMBL/GenBank/DDBJ databases">
        <title>Whole genome sequence of Oryza granulata.</title>
        <authorList>
            <person name="Li W."/>
        </authorList>
    </citation>
    <scope>NUCLEOTIDE SEQUENCE [LARGE SCALE GENOMIC DNA]</scope>
    <source>
        <strain evidence="3">cv. Menghai</strain>
        <tissue evidence="2">Leaf</tissue>
    </source>
</reference>